<dbReference type="GO" id="GO:0006672">
    <property type="term" value="P:ceramide metabolic process"/>
    <property type="evidence" value="ECO:0007669"/>
    <property type="project" value="InterPro"/>
</dbReference>
<evidence type="ECO:0000256" key="7">
    <source>
        <dbReference type="PIRSR" id="PIRSR608901-1"/>
    </source>
</evidence>
<evidence type="ECO:0000256" key="8">
    <source>
        <dbReference type="PIRSR" id="PIRSR608901-2"/>
    </source>
</evidence>
<feature type="binding site" evidence="8">
    <location>
        <position position="218"/>
    </location>
    <ligand>
        <name>Zn(2+)</name>
        <dbReference type="ChEBI" id="CHEBI:29105"/>
        <note>catalytic</note>
    </ligand>
</feature>
<evidence type="ECO:0000256" key="2">
    <source>
        <dbReference type="ARBA" id="ARBA00009780"/>
    </source>
</evidence>
<keyword evidence="8" id="KW-0862">Zinc</keyword>
<dbReference type="OrthoDB" id="187171at2759"/>
<feature type="binding site" evidence="7">
    <location>
        <position position="20"/>
    </location>
    <ligand>
        <name>Ca(2+)</name>
        <dbReference type="ChEBI" id="CHEBI:29108"/>
    </ligand>
</feature>
<dbReference type="EC" id="3.5.1.-" evidence="9"/>
<evidence type="ECO:0000256" key="1">
    <source>
        <dbReference type="ARBA" id="ARBA00004141"/>
    </source>
</evidence>
<comment type="function">
    <text evidence="9">Hydrolyzes the sphingolipid ceramide into sphingosine and free fatty acid.</text>
</comment>
<reference evidence="10" key="1">
    <citation type="submission" date="2022-11" db="UniProtKB">
        <authorList>
            <consortium name="EnsemblMetazoa"/>
        </authorList>
    </citation>
    <scope>IDENTIFICATION</scope>
</reference>
<feature type="binding site" evidence="8">
    <location>
        <position position="222"/>
    </location>
    <ligand>
        <name>Zn(2+)</name>
        <dbReference type="ChEBI" id="CHEBI:29105"/>
        <note>catalytic</note>
    </ligand>
</feature>
<comment type="cofactor">
    <cofactor evidence="8">
        <name>Zn(2+)</name>
        <dbReference type="ChEBI" id="CHEBI:29105"/>
    </cofactor>
</comment>
<feature type="binding site" evidence="7">
    <location>
        <position position="24"/>
    </location>
    <ligand>
        <name>Ca(2+)</name>
        <dbReference type="ChEBI" id="CHEBI:29108"/>
    </ligand>
</feature>
<keyword evidence="5 9" id="KW-1133">Transmembrane helix</keyword>
<evidence type="ECO:0000256" key="5">
    <source>
        <dbReference type="ARBA" id="ARBA00022989"/>
    </source>
</evidence>
<keyword evidence="3 9" id="KW-0812">Transmembrane</keyword>
<dbReference type="RefSeq" id="XP_038050562.1">
    <property type="nucleotide sequence ID" value="XM_038194634.1"/>
</dbReference>
<comment type="subcellular location">
    <subcellularLocation>
        <location evidence="1">Membrane</location>
        <topology evidence="1">Multi-pass membrane protein</topology>
    </subcellularLocation>
</comment>
<accession>A0A913ZFJ1</accession>
<keyword evidence="6 9" id="KW-0472">Membrane</keyword>
<dbReference type="GO" id="GO:0016811">
    <property type="term" value="F:hydrolase activity, acting on carbon-nitrogen (but not peptide) bonds, in linear amides"/>
    <property type="evidence" value="ECO:0007669"/>
    <property type="project" value="InterPro"/>
</dbReference>
<dbReference type="PANTHER" id="PTHR46187:SF3">
    <property type="entry name" value="ALKALINE CERAMIDASE 3"/>
    <property type="match status" value="1"/>
</dbReference>
<comment type="similarity">
    <text evidence="2 9">Belongs to the alkaline ceramidase family.</text>
</comment>
<keyword evidence="7" id="KW-0106">Calcium</keyword>
<feature type="binding site" evidence="8">
    <location>
        <position position="81"/>
    </location>
    <ligand>
        <name>Zn(2+)</name>
        <dbReference type="ChEBI" id="CHEBI:29105"/>
        <note>catalytic</note>
    </ligand>
</feature>
<feature type="transmembrane region" description="Helical" evidence="9">
    <location>
        <begin position="220"/>
        <end position="239"/>
    </location>
</feature>
<feature type="transmembrane region" description="Helical" evidence="9">
    <location>
        <begin position="174"/>
        <end position="192"/>
    </location>
</feature>
<evidence type="ECO:0000256" key="9">
    <source>
        <dbReference type="RuleBase" id="RU364079"/>
    </source>
</evidence>
<keyword evidence="7" id="KW-0479">Metal-binding</keyword>
<dbReference type="EnsemblMetazoa" id="XM_038194634.1">
    <property type="protein sequence ID" value="XP_038050562.1"/>
    <property type="gene ID" value="LOC119723778"/>
</dbReference>
<feature type="transmembrane region" description="Helical" evidence="9">
    <location>
        <begin position="90"/>
        <end position="108"/>
    </location>
</feature>
<feature type="binding site" evidence="7">
    <location>
        <position position="33"/>
    </location>
    <ligand>
        <name>Ca(2+)</name>
        <dbReference type="ChEBI" id="CHEBI:29108"/>
    </ligand>
</feature>
<dbReference type="PANTHER" id="PTHR46187">
    <property type="entry name" value="ALKALINE CERAMIDASE 3"/>
    <property type="match status" value="1"/>
</dbReference>
<feature type="transmembrane region" description="Helical" evidence="9">
    <location>
        <begin position="34"/>
        <end position="56"/>
    </location>
</feature>
<feature type="transmembrane region" description="Helical" evidence="9">
    <location>
        <begin position="143"/>
        <end position="162"/>
    </location>
</feature>
<dbReference type="GO" id="GO:0046872">
    <property type="term" value="F:metal ion binding"/>
    <property type="evidence" value="ECO:0007669"/>
    <property type="project" value="UniProtKB-KW"/>
</dbReference>
<keyword evidence="9" id="KW-0443">Lipid metabolism</keyword>
<dbReference type="GO" id="GO:0005789">
    <property type="term" value="C:endoplasmic reticulum membrane"/>
    <property type="evidence" value="ECO:0007669"/>
    <property type="project" value="TreeGrafter"/>
</dbReference>
<name>A0A913ZFJ1_PATMI</name>
<feature type="binding site" evidence="7">
    <location>
        <position position="19"/>
    </location>
    <ligand>
        <name>Ca(2+)</name>
        <dbReference type="ChEBI" id="CHEBI:29108"/>
    </ligand>
</feature>
<evidence type="ECO:0000256" key="6">
    <source>
        <dbReference type="ARBA" id="ARBA00023136"/>
    </source>
</evidence>
<evidence type="ECO:0000313" key="11">
    <source>
        <dbReference type="Proteomes" id="UP000887568"/>
    </source>
</evidence>
<proteinExistence type="inferred from homology"/>
<feature type="transmembrane region" description="Helical" evidence="9">
    <location>
        <begin position="120"/>
        <end position="137"/>
    </location>
</feature>
<sequence length="265" mass="30277">MAPLTDLDGVWGKPTSTLDWCEENYVVTPYIAEFWNTVSNVAMIVPPIMSMIYLSFCNVERRFYWACLAFLSVGLGSWCFHMTLLYEMQLLDELPMIWGTCVLVYAFYESNAQPKSHNYPLALLLLVYATSVTAIYILTKQPIFHQTAYALLVLALVFRGVYCIVVNKQEYSGFLFVYSLVIYATGFFLWNIDNVFCAQLRQSRESIPAPASAVLQLHGWWHVLAGLGTHGHIMFSCYLRNRFLKRKATVWQLGILPFVSVGKAE</sequence>
<evidence type="ECO:0000313" key="10">
    <source>
        <dbReference type="EnsemblMetazoa" id="XP_038050562.1"/>
    </source>
</evidence>
<keyword evidence="4 9" id="KW-0378">Hydrolase</keyword>
<feature type="binding site" evidence="7">
    <location>
        <position position="22"/>
    </location>
    <ligand>
        <name>Ca(2+)</name>
        <dbReference type="ChEBI" id="CHEBI:29108"/>
    </ligand>
</feature>
<dbReference type="OMA" id="IMFEPLR"/>
<dbReference type="InterPro" id="IPR008901">
    <property type="entry name" value="ACER"/>
</dbReference>
<dbReference type="AlphaFoldDB" id="A0A913ZFJ1"/>
<protein>
    <recommendedName>
        <fullName evidence="9">Alkaline ceramidase</fullName>
        <ecNumber evidence="9">3.5.1.-</ecNumber>
    </recommendedName>
</protein>
<evidence type="ECO:0000256" key="3">
    <source>
        <dbReference type="ARBA" id="ARBA00022692"/>
    </source>
</evidence>
<organism evidence="10 11">
    <name type="scientific">Patiria miniata</name>
    <name type="common">Bat star</name>
    <name type="synonym">Asterina miniata</name>
    <dbReference type="NCBI Taxonomy" id="46514"/>
    <lineage>
        <taxon>Eukaryota</taxon>
        <taxon>Metazoa</taxon>
        <taxon>Echinodermata</taxon>
        <taxon>Eleutherozoa</taxon>
        <taxon>Asterozoa</taxon>
        <taxon>Asteroidea</taxon>
        <taxon>Valvatacea</taxon>
        <taxon>Valvatida</taxon>
        <taxon>Asterinidae</taxon>
        <taxon>Patiria</taxon>
    </lineage>
</organism>
<dbReference type="GeneID" id="119723778"/>
<dbReference type="Pfam" id="PF05875">
    <property type="entry name" value="Ceramidase"/>
    <property type="match status" value="1"/>
</dbReference>
<dbReference type="Proteomes" id="UP000887568">
    <property type="component" value="Unplaced"/>
</dbReference>
<evidence type="ECO:0000256" key="4">
    <source>
        <dbReference type="ARBA" id="ARBA00022801"/>
    </source>
</evidence>
<keyword evidence="11" id="KW-1185">Reference proteome</keyword>
<dbReference type="GO" id="GO:0071602">
    <property type="term" value="P:phytosphingosine biosynthetic process"/>
    <property type="evidence" value="ECO:0007669"/>
    <property type="project" value="TreeGrafter"/>
</dbReference>
<feature type="transmembrane region" description="Helical" evidence="9">
    <location>
        <begin position="63"/>
        <end position="84"/>
    </location>
</feature>